<protein>
    <submittedName>
        <fullName evidence="8">Protease</fullName>
    </submittedName>
</protein>
<keyword evidence="8" id="KW-0378">Hydrolase</keyword>
<dbReference type="Pfam" id="PF06105">
    <property type="entry name" value="Aph-1"/>
    <property type="match status" value="1"/>
</dbReference>
<organism evidence="8 9">
    <name type="scientific">Lithospermum erythrorhizon</name>
    <name type="common">Purple gromwell</name>
    <name type="synonym">Lithospermum officinale var. erythrorhizon</name>
    <dbReference type="NCBI Taxonomy" id="34254"/>
    <lineage>
        <taxon>Eukaryota</taxon>
        <taxon>Viridiplantae</taxon>
        <taxon>Streptophyta</taxon>
        <taxon>Embryophyta</taxon>
        <taxon>Tracheophyta</taxon>
        <taxon>Spermatophyta</taxon>
        <taxon>Magnoliopsida</taxon>
        <taxon>eudicotyledons</taxon>
        <taxon>Gunneridae</taxon>
        <taxon>Pentapetalae</taxon>
        <taxon>asterids</taxon>
        <taxon>lamiids</taxon>
        <taxon>Boraginales</taxon>
        <taxon>Boraginaceae</taxon>
        <taxon>Boraginoideae</taxon>
        <taxon>Lithospermeae</taxon>
        <taxon>Lithospermum</taxon>
    </lineage>
</organism>
<dbReference type="GO" id="GO:0016020">
    <property type="term" value="C:membrane"/>
    <property type="evidence" value="ECO:0007669"/>
    <property type="project" value="UniProtKB-SubCell"/>
</dbReference>
<feature type="transmembrane region" description="Helical" evidence="7">
    <location>
        <begin position="81"/>
        <end position="105"/>
    </location>
</feature>
<dbReference type="Proteomes" id="UP001454036">
    <property type="component" value="Unassembled WGS sequence"/>
</dbReference>
<dbReference type="GO" id="GO:0007219">
    <property type="term" value="P:Notch signaling pathway"/>
    <property type="evidence" value="ECO:0007669"/>
    <property type="project" value="UniProtKB-KW"/>
</dbReference>
<reference evidence="8 9" key="1">
    <citation type="submission" date="2024-01" db="EMBL/GenBank/DDBJ databases">
        <title>The complete chloroplast genome sequence of Lithospermum erythrorhizon: insights into the phylogenetic relationship among Boraginaceae species and the maternal lineages of purple gromwells.</title>
        <authorList>
            <person name="Okada T."/>
            <person name="Watanabe K."/>
        </authorList>
    </citation>
    <scope>NUCLEOTIDE SEQUENCE [LARGE SCALE GENOMIC DNA]</scope>
</reference>
<name>A0AAV3NUW1_LITER</name>
<keyword evidence="3 7" id="KW-0812">Transmembrane</keyword>
<keyword evidence="8" id="KW-0645">Protease</keyword>
<dbReference type="EMBL" id="BAABME010000293">
    <property type="protein sequence ID" value="GAA0141528.1"/>
    <property type="molecule type" value="Genomic_DNA"/>
</dbReference>
<proteinExistence type="inferred from homology"/>
<sequence>MEGEPVISYKGGVDGFEATAVEFDGKLDATRVYLSLQNGGHRLQTGGLGHGVAHAVFFCISLLTPAFGPGTLYVEKCSQTLIFFVSAIISLAFVTIHTFSMIIAFNGYEAGNKVDQLFVPGIHLVAGMLVSVFYC</sequence>
<evidence type="ECO:0000313" key="9">
    <source>
        <dbReference type="Proteomes" id="UP001454036"/>
    </source>
</evidence>
<evidence type="ECO:0000256" key="2">
    <source>
        <dbReference type="ARBA" id="ARBA00005577"/>
    </source>
</evidence>
<comment type="subcellular location">
    <subcellularLocation>
        <location evidence="1">Membrane</location>
        <topology evidence="1">Multi-pass membrane protein</topology>
    </subcellularLocation>
</comment>
<evidence type="ECO:0000256" key="5">
    <source>
        <dbReference type="ARBA" id="ARBA00022989"/>
    </source>
</evidence>
<dbReference type="AlphaFoldDB" id="A0AAV3NUW1"/>
<keyword evidence="9" id="KW-1185">Reference proteome</keyword>
<dbReference type="GO" id="GO:0008233">
    <property type="term" value="F:peptidase activity"/>
    <property type="evidence" value="ECO:0007669"/>
    <property type="project" value="UniProtKB-KW"/>
</dbReference>
<evidence type="ECO:0000256" key="7">
    <source>
        <dbReference type="SAM" id="Phobius"/>
    </source>
</evidence>
<evidence type="ECO:0000256" key="1">
    <source>
        <dbReference type="ARBA" id="ARBA00004141"/>
    </source>
</evidence>
<dbReference type="InterPro" id="IPR009294">
    <property type="entry name" value="Aph-1"/>
</dbReference>
<keyword evidence="4" id="KW-0914">Notch signaling pathway</keyword>
<feature type="transmembrane region" description="Helical" evidence="7">
    <location>
        <begin position="52"/>
        <end position="74"/>
    </location>
</feature>
<keyword evidence="5 7" id="KW-1133">Transmembrane helix</keyword>
<accession>A0AAV3NUW1</accession>
<evidence type="ECO:0000256" key="6">
    <source>
        <dbReference type="ARBA" id="ARBA00023136"/>
    </source>
</evidence>
<evidence type="ECO:0000313" key="8">
    <source>
        <dbReference type="EMBL" id="GAA0141528.1"/>
    </source>
</evidence>
<evidence type="ECO:0000256" key="3">
    <source>
        <dbReference type="ARBA" id="ARBA00022692"/>
    </source>
</evidence>
<dbReference type="GO" id="GO:0016485">
    <property type="term" value="P:protein processing"/>
    <property type="evidence" value="ECO:0007669"/>
    <property type="project" value="InterPro"/>
</dbReference>
<evidence type="ECO:0000256" key="4">
    <source>
        <dbReference type="ARBA" id="ARBA00022976"/>
    </source>
</evidence>
<feature type="transmembrane region" description="Helical" evidence="7">
    <location>
        <begin position="117"/>
        <end position="134"/>
    </location>
</feature>
<dbReference type="PANTHER" id="PTHR12889">
    <property type="entry name" value="GAMMA-SECRETASE SUBUNIT APH-1"/>
    <property type="match status" value="1"/>
</dbReference>
<comment type="similarity">
    <text evidence="2">Belongs to the APH-1 family.</text>
</comment>
<comment type="caution">
    <text evidence="8">The sequence shown here is derived from an EMBL/GenBank/DDBJ whole genome shotgun (WGS) entry which is preliminary data.</text>
</comment>
<keyword evidence="6 7" id="KW-0472">Membrane</keyword>
<gene>
    <name evidence="8" type="ORF">LIER_02654</name>
</gene>